<reference evidence="3 4" key="1">
    <citation type="submission" date="2024-02" db="EMBL/GenBank/DDBJ databases">
        <title>A draft genome for the cacao thread blight pathogen Marasmius crinis-equi.</title>
        <authorList>
            <person name="Cohen S.P."/>
            <person name="Baruah I.K."/>
            <person name="Amoako-Attah I."/>
            <person name="Bukari Y."/>
            <person name="Meinhardt L.W."/>
            <person name="Bailey B.A."/>
        </authorList>
    </citation>
    <scope>NUCLEOTIDE SEQUENCE [LARGE SCALE GENOMIC DNA]</scope>
    <source>
        <strain evidence="3 4">GH-76</strain>
    </source>
</reference>
<sequence length="499" mass="54180">MPASLLLRNGTALLHDDNDKVTPTRTDILVEDNVISRIEKDIVAPPGTGVIDCTNKIISPGFIDGHQHVWQTFNKGRHANETLLEYMPTGAFTANLHTREDIYWGQLGGCLSLLNAGTTTVLDHAHLNVFSGSSEVAISATVSSGIRSLFCYTPSVVVTSWSPFDIHPNILEPWVISDLAALLRKAPFGSQGRVRLGLGFDAWYLPSQVFQPLFDVAQKGGIDLLTSHMVGGPMFPIPNLVEAVQRSGALNGEVFRRVVLSHATGITPDQADVLVESDAYIVSTPSTELQMGHGRPVCFDENIRSNACLGGDCLSSGGFSIPGEMRLGLQAERGLRNQKIIDKNKAIKHVHRTVEQAFNLGTIQGARAIGMEEKIGSIAVGKLADLVVFDGDTPAMICAAQNDPVAAIVLFSTSSDISTVIIDGVLRKSEGRLCPVQVEDGAKGFIGKDIVEWRDIGKHILEMRDEYWNNKSSKIDFKEAEKGVSKAWHIDESKFTDEA</sequence>
<dbReference type="Pfam" id="PF01979">
    <property type="entry name" value="Amidohydro_1"/>
    <property type="match status" value="2"/>
</dbReference>
<dbReference type="PANTHER" id="PTHR43794:SF11">
    <property type="entry name" value="AMIDOHYDROLASE-RELATED DOMAIN-CONTAINING PROTEIN"/>
    <property type="match status" value="1"/>
</dbReference>
<dbReference type="Proteomes" id="UP001465976">
    <property type="component" value="Unassembled WGS sequence"/>
</dbReference>
<dbReference type="PANTHER" id="PTHR43794">
    <property type="entry name" value="AMINOHYDROLASE SSNA-RELATED"/>
    <property type="match status" value="1"/>
</dbReference>
<keyword evidence="4" id="KW-1185">Reference proteome</keyword>
<keyword evidence="1" id="KW-0378">Hydrolase</keyword>
<dbReference type="SUPFAM" id="SSF51338">
    <property type="entry name" value="Composite domain of metallo-dependent hydrolases"/>
    <property type="match status" value="1"/>
</dbReference>
<evidence type="ECO:0000259" key="2">
    <source>
        <dbReference type="Pfam" id="PF01979"/>
    </source>
</evidence>
<dbReference type="Gene3D" id="2.30.40.10">
    <property type="entry name" value="Urease, subunit C, domain 1"/>
    <property type="match status" value="1"/>
</dbReference>
<feature type="domain" description="Amidohydrolase-related" evidence="2">
    <location>
        <begin position="57"/>
        <end position="125"/>
    </location>
</feature>
<dbReference type="InterPro" id="IPR032466">
    <property type="entry name" value="Metal_Hydrolase"/>
</dbReference>
<proteinExistence type="predicted"/>
<evidence type="ECO:0000313" key="3">
    <source>
        <dbReference type="EMBL" id="KAL0564498.1"/>
    </source>
</evidence>
<organism evidence="3 4">
    <name type="scientific">Marasmius crinis-equi</name>
    <dbReference type="NCBI Taxonomy" id="585013"/>
    <lineage>
        <taxon>Eukaryota</taxon>
        <taxon>Fungi</taxon>
        <taxon>Dikarya</taxon>
        <taxon>Basidiomycota</taxon>
        <taxon>Agaricomycotina</taxon>
        <taxon>Agaricomycetes</taxon>
        <taxon>Agaricomycetidae</taxon>
        <taxon>Agaricales</taxon>
        <taxon>Marasmiineae</taxon>
        <taxon>Marasmiaceae</taxon>
        <taxon>Marasmius</taxon>
    </lineage>
</organism>
<dbReference type="SUPFAM" id="SSF51556">
    <property type="entry name" value="Metallo-dependent hydrolases"/>
    <property type="match status" value="1"/>
</dbReference>
<protein>
    <recommendedName>
        <fullName evidence="2">Amidohydrolase-related domain-containing protein</fullName>
    </recommendedName>
</protein>
<gene>
    <name evidence="3" type="ORF">V5O48_017547</name>
</gene>
<evidence type="ECO:0000313" key="4">
    <source>
        <dbReference type="Proteomes" id="UP001465976"/>
    </source>
</evidence>
<dbReference type="Gene3D" id="3.20.20.140">
    <property type="entry name" value="Metal-dependent hydrolases"/>
    <property type="match status" value="1"/>
</dbReference>
<name>A0ABR3ENM8_9AGAR</name>
<comment type="caution">
    <text evidence="3">The sequence shown here is derived from an EMBL/GenBank/DDBJ whole genome shotgun (WGS) entry which is preliminary data.</text>
</comment>
<dbReference type="InterPro" id="IPR006680">
    <property type="entry name" value="Amidohydro-rel"/>
</dbReference>
<dbReference type="InterPro" id="IPR011059">
    <property type="entry name" value="Metal-dep_hydrolase_composite"/>
</dbReference>
<accession>A0ABR3ENM8</accession>
<evidence type="ECO:0000256" key="1">
    <source>
        <dbReference type="ARBA" id="ARBA00022801"/>
    </source>
</evidence>
<dbReference type="InterPro" id="IPR050287">
    <property type="entry name" value="MTA/SAH_deaminase"/>
</dbReference>
<feature type="domain" description="Amidohydrolase-related" evidence="2">
    <location>
        <begin position="307"/>
        <end position="425"/>
    </location>
</feature>
<dbReference type="EMBL" id="JBAHYK010002747">
    <property type="protein sequence ID" value="KAL0564498.1"/>
    <property type="molecule type" value="Genomic_DNA"/>
</dbReference>